<sequence>MALALLGTCAVRVLLGTYTVTVPDFFTIVGGGTIDHARGARYIVLEEKLPRAVLGTLAGAAFGLGGAVFQLLLRNPIASPDIIGISNGAALGAVIGIIFLGLSGFPLTLLAVGVALAVALLILMLASGGQALAGPGTAGNRFVLVGLGISAAAGAFIQYVLSRTSTTSAQTLAHWLAGSLSTANWDRISLLLLLLAPLLLPLVVFGRQLHATAVGEDLARGLGVPVRAVRTGFIALGVLLVAVATAATGPIAFIAFMAGPLARALTGGRHSLTASALVGAILVVGADFIGSNLIPGANLPAGVLTGALGAPALIWLLARSPERS</sequence>
<dbReference type="CDD" id="cd06550">
    <property type="entry name" value="TM_ABC_iron-siderophores_like"/>
    <property type="match status" value="1"/>
</dbReference>
<evidence type="ECO:0000313" key="10">
    <source>
        <dbReference type="Proteomes" id="UP000192359"/>
    </source>
</evidence>
<protein>
    <recommendedName>
        <fullName evidence="11">Enterobactin ABC transporter permease</fullName>
    </recommendedName>
</protein>
<keyword evidence="5 8" id="KW-0812">Transmembrane</keyword>
<dbReference type="AlphaFoldDB" id="A0A1Y1RTS1"/>
<dbReference type="Gene3D" id="1.10.3470.10">
    <property type="entry name" value="ABC transporter involved in vitamin B12 uptake, BtuC"/>
    <property type="match status" value="1"/>
</dbReference>
<feature type="transmembrane region" description="Helical" evidence="8">
    <location>
        <begin position="107"/>
        <end position="126"/>
    </location>
</feature>
<organism evidence="9 10">
    <name type="scientific">Rothia nasimurium</name>
    <dbReference type="NCBI Taxonomy" id="85336"/>
    <lineage>
        <taxon>Bacteria</taxon>
        <taxon>Bacillati</taxon>
        <taxon>Actinomycetota</taxon>
        <taxon>Actinomycetes</taxon>
        <taxon>Micrococcales</taxon>
        <taxon>Micrococcaceae</taxon>
        <taxon>Rothia</taxon>
    </lineage>
</organism>
<keyword evidence="10" id="KW-1185">Reference proteome</keyword>
<evidence type="ECO:0000256" key="1">
    <source>
        <dbReference type="ARBA" id="ARBA00004651"/>
    </source>
</evidence>
<feature type="transmembrane region" description="Helical" evidence="8">
    <location>
        <begin position="297"/>
        <end position="318"/>
    </location>
</feature>
<dbReference type="Proteomes" id="UP000192359">
    <property type="component" value="Unassembled WGS sequence"/>
</dbReference>
<evidence type="ECO:0000256" key="6">
    <source>
        <dbReference type="ARBA" id="ARBA00022989"/>
    </source>
</evidence>
<name>A0A1Y1RTS1_9MICC</name>
<comment type="caution">
    <text evidence="9">The sequence shown here is derived from an EMBL/GenBank/DDBJ whole genome shotgun (WGS) entry which is preliminary data.</text>
</comment>
<dbReference type="SUPFAM" id="SSF81345">
    <property type="entry name" value="ABC transporter involved in vitamin B12 uptake, BtuC"/>
    <property type="match status" value="1"/>
</dbReference>
<comment type="similarity">
    <text evidence="2">Belongs to the binding-protein-dependent transport system permease family. FecCD subfamily.</text>
</comment>
<keyword evidence="7 8" id="KW-0472">Membrane</keyword>
<dbReference type="Pfam" id="PF01032">
    <property type="entry name" value="FecCD"/>
    <property type="match status" value="1"/>
</dbReference>
<dbReference type="PANTHER" id="PTHR30472:SF24">
    <property type="entry name" value="FERRIC ENTEROBACTIN TRANSPORT SYSTEM PERMEASE PROTEIN FEPG"/>
    <property type="match status" value="1"/>
</dbReference>
<feature type="transmembrane region" description="Helical" evidence="8">
    <location>
        <begin position="138"/>
        <end position="161"/>
    </location>
</feature>
<evidence type="ECO:0000256" key="8">
    <source>
        <dbReference type="SAM" id="Phobius"/>
    </source>
</evidence>
<keyword evidence="6 8" id="KW-1133">Transmembrane helix</keyword>
<dbReference type="GO" id="GO:0022857">
    <property type="term" value="F:transmembrane transporter activity"/>
    <property type="evidence" value="ECO:0007669"/>
    <property type="project" value="InterPro"/>
</dbReference>
<feature type="transmembrane region" description="Helical" evidence="8">
    <location>
        <begin position="188"/>
        <end position="205"/>
    </location>
</feature>
<evidence type="ECO:0000256" key="2">
    <source>
        <dbReference type="ARBA" id="ARBA00007935"/>
    </source>
</evidence>
<proteinExistence type="inferred from homology"/>
<comment type="subcellular location">
    <subcellularLocation>
        <location evidence="1">Cell membrane</location>
        <topology evidence="1">Multi-pass membrane protein</topology>
    </subcellularLocation>
</comment>
<feature type="transmembrane region" description="Helical" evidence="8">
    <location>
        <begin position="233"/>
        <end position="258"/>
    </location>
</feature>
<evidence type="ECO:0000256" key="5">
    <source>
        <dbReference type="ARBA" id="ARBA00022692"/>
    </source>
</evidence>
<dbReference type="PANTHER" id="PTHR30472">
    <property type="entry name" value="FERRIC ENTEROBACTIN TRANSPORT SYSTEM PERMEASE PROTEIN"/>
    <property type="match status" value="1"/>
</dbReference>
<evidence type="ECO:0000256" key="7">
    <source>
        <dbReference type="ARBA" id="ARBA00023136"/>
    </source>
</evidence>
<evidence type="ECO:0000313" key="9">
    <source>
        <dbReference type="EMBL" id="ORC25117.1"/>
    </source>
</evidence>
<accession>A0A1Y1RTS1</accession>
<feature type="transmembrane region" description="Helical" evidence="8">
    <location>
        <begin position="270"/>
        <end position="290"/>
    </location>
</feature>
<dbReference type="GO" id="GO:0033214">
    <property type="term" value="P:siderophore-iron import into cell"/>
    <property type="evidence" value="ECO:0007669"/>
    <property type="project" value="TreeGrafter"/>
</dbReference>
<dbReference type="InterPro" id="IPR037294">
    <property type="entry name" value="ABC_BtuC-like"/>
</dbReference>
<evidence type="ECO:0000256" key="3">
    <source>
        <dbReference type="ARBA" id="ARBA00022448"/>
    </source>
</evidence>
<feature type="transmembrane region" description="Helical" evidence="8">
    <location>
        <begin position="52"/>
        <end position="73"/>
    </location>
</feature>
<reference evidence="9 10" key="1">
    <citation type="submission" date="2016-05" db="EMBL/GenBank/DDBJ databases">
        <title>Draft genome sequence of a porcine commensal Rothia nasimurium.</title>
        <authorList>
            <person name="Gaiser R.A."/>
            <person name="Van Baarlen P."/>
            <person name="Wells J.M."/>
        </authorList>
    </citation>
    <scope>NUCLEOTIDE SEQUENCE [LARGE SCALE GENOMIC DNA]</scope>
    <source>
        <strain evidence="9 10">PT-32</strain>
    </source>
</reference>
<evidence type="ECO:0008006" key="11">
    <source>
        <dbReference type="Google" id="ProtNLM"/>
    </source>
</evidence>
<dbReference type="InterPro" id="IPR000522">
    <property type="entry name" value="ABC_transptr_permease_BtuC"/>
</dbReference>
<feature type="transmembrane region" description="Helical" evidence="8">
    <location>
        <begin position="82"/>
        <end position="101"/>
    </location>
</feature>
<evidence type="ECO:0000256" key="4">
    <source>
        <dbReference type="ARBA" id="ARBA00022475"/>
    </source>
</evidence>
<dbReference type="EMBL" id="LXWF01000001">
    <property type="protein sequence ID" value="ORC25117.1"/>
    <property type="molecule type" value="Genomic_DNA"/>
</dbReference>
<keyword evidence="3" id="KW-0813">Transport</keyword>
<gene>
    <name evidence="9" type="ORF">A7979_08660</name>
</gene>
<keyword evidence="4" id="KW-1003">Cell membrane</keyword>
<dbReference type="GO" id="GO:0005886">
    <property type="term" value="C:plasma membrane"/>
    <property type="evidence" value="ECO:0007669"/>
    <property type="project" value="UniProtKB-SubCell"/>
</dbReference>